<accession>A0AAD9ISJ1</accession>
<organism evidence="1 2">
    <name type="scientific">Paralvinella palmiformis</name>
    <dbReference type="NCBI Taxonomy" id="53620"/>
    <lineage>
        <taxon>Eukaryota</taxon>
        <taxon>Metazoa</taxon>
        <taxon>Spiralia</taxon>
        <taxon>Lophotrochozoa</taxon>
        <taxon>Annelida</taxon>
        <taxon>Polychaeta</taxon>
        <taxon>Sedentaria</taxon>
        <taxon>Canalipalpata</taxon>
        <taxon>Terebellida</taxon>
        <taxon>Terebelliformia</taxon>
        <taxon>Alvinellidae</taxon>
        <taxon>Paralvinella</taxon>
    </lineage>
</organism>
<keyword evidence="2" id="KW-1185">Reference proteome</keyword>
<evidence type="ECO:0000313" key="2">
    <source>
        <dbReference type="Proteomes" id="UP001208570"/>
    </source>
</evidence>
<dbReference type="Proteomes" id="UP001208570">
    <property type="component" value="Unassembled WGS sequence"/>
</dbReference>
<evidence type="ECO:0000313" key="1">
    <source>
        <dbReference type="EMBL" id="KAK2139470.1"/>
    </source>
</evidence>
<dbReference type="EMBL" id="JAODUP010001767">
    <property type="protein sequence ID" value="KAK2139470.1"/>
    <property type="molecule type" value="Genomic_DNA"/>
</dbReference>
<comment type="caution">
    <text evidence="1">The sequence shown here is derived from an EMBL/GenBank/DDBJ whole genome shotgun (WGS) entry which is preliminary data.</text>
</comment>
<name>A0AAD9ISJ1_9ANNE</name>
<reference evidence="1" key="1">
    <citation type="journal article" date="2023" name="Mol. Biol. Evol.">
        <title>Third-Generation Sequencing Reveals the Adaptive Role of the Epigenome in Three Deep-Sea Polychaetes.</title>
        <authorList>
            <person name="Perez M."/>
            <person name="Aroh O."/>
            <person name="Sun Y."/>
            <person name="Lan Y."/>
            <person name="Juniper S.K."/>
            <person name="Young C.R."/>
            <person name="Angers B."/>
            <person name="Qian P.Y."/>
        </authorList>
    </citation>
    <scope>NUCLEOTIDE SEQUENCE</scope>
    <source>
        <strain evidence="1">P08H-3</strain>
    </source>
</reference>
<proteinExistence type="predicted"/>
<dbReference type="AlphaFoldDB" id="A0AAD9ISJ1"/>
<gene>
    <name evidence="1" type="ORF">LSH36_1768g00016</name>
</gene>
<protein>
    <submittedName>
        <fullName evidence="1">Uncharacterized protein</fullName>
    </submittedName>
</protein>
<sequence>MDIRQINYDCAACDSYAERQDRVGCRLWCNIDVAEADDIWLAEEMDNAWTNTWGCADECTEAAYQQWWAVTTSENQMNGVFWAWVLKKAWKIDMKILRKKEFDREKCRV</sequence>